<feature type="transmembrane region" description="Helical" evidence="2">
    <location>
        <begin position="246"/>
        <end position="272"/>
    </location>
</feature>
<dbReference type="GO" id="GO:0016791">
    <property type="term" value="F:phosphatase activity"/>
    <property type="evidence" value="ECO:0007669"/>
    <property type="project" value="TreeGrafter"/>
</dbReference>
<feature type="transmembrane region" description="Helical" evidence="2">
    <location>
        <begin position="205"/>
        <end position="226"/>
    </location>
</feature>
<reference evidence="5" key="1">
    <citation type="submission" date="2018-02" db="EMBL/GenBank/DDBJ databases">
        <authorList>
            <person name="Hausmann B."/>
        </authorList>
    </citation>
    <scope>NUCLEOTIDE SEQUENCE [LARGE SCALE GENOMIC DNA]</scope>
    <source>
        <strain evidence="5">Peat soil MAG SbA5</strain>
    </source>
</reference>
<dbReference type="AlphaFoldDB" id="A0A2N9L9Y0"/>
<dbReference type="InterPro" id="IPR036457">
    <property type="entry name" value="PPM-type-like_dom_sf"/>
</dbReference>
<evidence type="ECO:0000256" key="2">
    <source>
        <dbReference type="SAM" id="Phobius"/>
    </source>
</evidence>
<name>A0A2N9L9Y0_9BACT</name>
<evidence type="ECO:0000256" key="1">
    <source>
        <dbReference type="ARBA" id="ARBA00022801"/>
    </source>
</evidence>
<proteinExistence type="predicted"/>
<evidence type="ECO:0000259" key="3">
    <source>
        <dbReference type="SMART" id="SM00331"/>
    </source>
</evidence>
<keyword evidence="2" id="KW-0812">Transmembrane</keyword>
<evidence type="ECO:0000313" key="5">
    <source>
        <dbReference type="Proteomes" id="UP000239735"/>
    </source>
</evidence>
<feature type="transmembrane region" description="Helical" evidence="2">
    <location>
        <begin position="50"/>
        <end position="71"/>
    </location>
</feature>
<keyword evidence="2" id="KW-1133">Transmembrane helix</keyword>
<protein>
    <recommendedName>
        <fullName evidence="3">PPM-type phosphatase domain-containing protein</fullName>
    </recommendedName>
</protein>
<accession>A0A2N9L9Y0</accession>
<dbReference type="Pfam" id="PF07228">
    <property type="entry name" value="SpoIIE"/>
    <property type="match status" value="1"/>
</dbReference>
<dbReference type="InterPro" id="IPR001932">
    <property type="entry name" value="PPM-type_phosphatase-like_dom"/>
</dbReference>
<feature type="transmembrane region" description="Helical" evidence="2">
    <location>
        <begin position="78"/>
        <end position="102"/>
    </location>
</feature>
<sequence length="514" mass="56064">MIAIRVWTGPLGSSSAGEVGGLTRAPLIGDSHSVSAWIGTWNFGFLEGTLYNNALNVLYFAVALAGILLWLRRGNETLLLWFSIFAGAPAIWTSIFTMRIPISSQFAQFIVQPLWQLRNVALWFLLIDVLNLRGRRGLVRWAKIFAIASLSAAFLDGCLMYAPSTWFSPNTGAWIDVFFTALINPCDLYLLVLVAFGFRQKLDSVRWVLAISASLSQLLTVVDATAQQGQRFTHWTLSQKLNSTLFHIGPVYFTAQALLDLLLFVSIVYAVYRYFSDQQRRKAVLEQELQSARELQQVLIPEKPPTLPGYTISTAFQPALEVGGDFFQVIPLEGSAAGSTLIVLGDVSGKGLRAAMAVSLIVGAVRALAEATSRPAEILAGLSRRLYGRLQGGFTTCLVLRLDPDGVCTIACAGHPAPYLNGREIELPGALPLGIDPAIAYEEVRLQINPGDRFALYTDGLLEARAPSGEIFSFERMQSLFASHPDAARATEAAVAFGQEDDITVLTLTRSLSA</sequence>
<dbReference type="PANTHER" id="PTHR43156">
    <property type="entry name" value="STAGE II SPORULATION PROTEIN E-RELATED"/>
    <property type="match status" value="1"/>
</dbReference>
<dbReference type="Proteomes" id="UP000239735">
    <property type="component" value="Unassembled WGS sequence"/>
</dbReference>
<keyword evidence="1" id="KW-0378">Hydrolase</keyword>
<dbReference type="InterPro" id="IPR052016">
    <property type="entry name" value="Bact_Sigma-Reg"/>
</dbReference>
<gene>
    <name evidence="4" type="ORF">SBA5_260026</name>
</gene>
<dbReference type="OrthoDB" id="4935951at2"/>
<dbReference type="Gene3D" id="3.60.40.10">
    <property type="entry name" value="PPM-type phosphatase domain"/>
    <property type="match status" value="1"/>
</dbReference>
<feature type="domain" description="PPM-type phosphatase" evidence="3">
    <location>
        <begin position="307"/>
        <end position="510"/>
    </location>
</feature>
<dbReference type="EMBL" id="OKRB01000082">
    <property type="protein sequence ID" value="SPE20102.1"/>
    <property type="molecule type" value="Genomic_DNA"/>
</dbReference>
<organism evidence="4 5">
    <name type="scientific">Candidatus Sulfuritelmatomonas gaucii</name>
    <dbReference type="NCBI Taxonomy" id="2043161"/>
    <lineage>
        <taxon>Bacteria</taxon>
        <taxon>Pseudomonadati</taxon>
        <taxon>Acidobacteriota</taxon>
        <taxon>Terriglobia</taxon>
        <taxon>Terriglobales</taxon>
        <taxon>Acidobacteriaceae</taxon>
        <taxon>Candidatus Sulfuritelmatomonas</taxon>
    </lineage>
</organism>
<feature type="transmembrane region" description="Helical" evidence="2">
    <location>
        <begin position="114"/>
        <end position="132"/>
    </location>
</feature>
<evidence type="ECO:0000313" key="4">
    <source>
        <dbReference type="EMBL" id="SPE20102.1"/>
    </source>
</evidence>
<keyword evidence="2" id="KW-0472">Membrane</keyword>
<dbReference type="SMART" id="SM00331">
    <property type="entry name" value="PP2C_SIG"/>
    <property type="match status" value="1"/>
</dbReference>
<feature type="transmembrane region" description="Helical" evidence="2">
    <location>
        <begin position="144"/>
        <end position="162"/>
    </location>
</feature>
<dbReference type="SUPFAM" id="SSF81606">
    <property type="entry name" value="PP2C-like"/>
    <property type="match status" value="1"/>
</dbReference>
<feature type="transmembrane region" description="Helical" evidence="2">
    <location>
        <begin position="174"/>
        <end position="198"/>
    </location>
</feature>
<dbReference type="PANTHER" id="PTHR43156:SF2">
    <property type="entry name" value="STAGE II SPORULATION PROTEIN E"/>
    <property type="match status" value="1"/>
</dbReference>